<organism evidence="1 2">
    <name type="scientific">Rhodococcus triatomae</name>
    <dbReference type="NCBI Taxonomy" id="300028"/>
    <lineage>
        <taxon>Bacteria</taxon>
        <taxon>Bacillati</taxon>
        <taxon>Actinomycetota</taxon>
        <taxon>Actinomycetes</taxon>
        <taxon>Mycobacteriales</taxon>
        <taxon>Nocardiaceae</taxon>
        <taxon>Rhodococcus</taxon>
    </lineage>
</organism>
<reference evidence="1 2" key="1">
    <citation type="submission" date="2016-10" db="EMBL/GenBank/DDBJ databases">
        <authorList>
            <person name="de Groot N.N."/>
        </authorList>
    </citation>
    <scope>NUCLEOTIDE SEQUENCE [LARGE SCALE GENOMIC DNA]</scope>
    <source>
        <strain evidence="1 2">DSM 44892</strain>
    </source>
</reference>
<dbReference type="GO" id="GO:0016020">
    <property type="term" value="C:membrane"/>
    <property type="evidence" value="ECO:0007669"/>
    <property type="project" value="UniProtKB-UniRule"/>
</dbReference>
<gene>
    <name evidence="1" type="ORF">SAMN05444695_11644</name>
</gene>
<name>A0A1G8QYH7_9NOCA</name>
<dbReference type="EMBL" id="FNDN01000016">
    <property type="protein sequence ID" value="SDJ09375.1"/>
    <property type="molecule type" value="Genomic_DNA"/>
</dbReference>
<proteinExistence type="predicted"/>
<dbReference type="Proteomes" id="UP000183263">
    <property type="component" value="Unassembled WGS sequence"/>
</dbReference>
<dbReference type="InterPro" id="IPR005330">
    <property type="entry name" value="MHYT_dom"/>
</dbReference>
<dbReference type="RefSeq" id="WP_072739719.1">
    <property type="nucleotide sequence ID" value="NZ_CP048813.1"/>
</dbReference>
<accession>A0A1G8QYH7</accession>
<dbReference type="PROSITE" id="PS50924">
    <property type="entry name" value="MHYT"/>
    <property type="match status" value="1"/>
</dbReference>
<sequence length="283" mass="29538">MFSDQFTFFSAHIDYFTMGVWVVALAAGTSLLGAAVAVAGVNKAANTLSGRTRVTWLAWSAVSFGGVAAWLPYCVALVGLEVDGSRIRFDLVWLLAAAAIAVIGSGLAFVVIAPTRTRHQKPSTSPQWGRLIPSALLLFVTLGAMHVAVVSSIRIQGEIVFLVPMTVVAAVLAAVVAVGTVTAASFLDTRGRRLYASVGIAVGLAGVYYFGIFGIDAEVDPAVAVPEGVEMFGIALPVFVLSVLVMTIPITALLMAPDRVSAELESEADQLAAESRQLEKAGA</sequence>
<evidence type="ECO:0000313" key="1">
    <source>
        <dbReference type="EMBL" id="SDJ09375.1"/>
    </source>
</evidence>
<keyword evidence="2" id="KW-1185">Reference proteome</keyword>
<dbReference type="AlphaFoldDB" id="A0A1G8QYH7"/>
<evidence type="ECO:0000313" key="2">
    <source>
        <dbReference type="Proteomes" id="UP000183263"/>
    </source>
</evidence>
<protein>
    <submittedName>
        <fullName evidence="1">MHYT domain-containing protein, NO-binding membrane sensor</fullName>
    </submittedName>
</protein>
<dbReference type="OrthoDB" id="3763366at2"/>